<evidence type="ECO:0000256" key="2">
    <source>
        <dbReference type="ARBA" id="ARBA00009054"/>
    </source>
</evidence>
<evidence type="ECO:0000256" key="5">
    <source>
        <dbReference type="ARBA" id="ARBA00023016"/>
    </source>
</evidence>
<comment type="similarity">
    <text evidence="2 10 12">Belongs to the GrpE family.</text>
</comment>
<evidence type="ECO:0000256" key="14">
    <source>
        <dbReference type="SAM" id="MobiDB-lite"/>
    </source>
</evidence>
<keyword evidence="6 10" id="KW-0143">Chaperone</keyword>
<dbReference type="GO" id="GO:0051087">
    <property type="term" value="F:protein-folding chaperone binding"/>
    <property type="evidence" value="ECO:0007669"/>
    <property type="project" value="InterPro"/>
</dbReference>
<dbReference type="GO" id="GO:0042803">
    <property type="term" value="F:protein homodimerization activity"/>
    <property type="evidence" value="ECO:0007669"/>
    <property type="project" value="InterPro"/>
</dbReference>
<keyword evidence="16" id="KW-1185">Reference proteome</keyword>
<dbReference type="Gene3D" id="3.90.20.20">
    <property type="match status" value="1"/>
</dbReference>
<name>A0A5A5TAC9_9CHLR</name>
<dbReference type="PROSITE" id="PS01071">
    <property type="entry name" value="GRPE"/>
    <property type="match status" value="1"/>
</dbReference>
<evidence type="ECO:0000256" key="11">
    <source>
        <dbReference type="RuleBase" id="RU000639"/>
    </source>
</evidence>
<dbReference type="SUPFAM" id="SSF58014">
    <property type="entry name" value="Coiled-coil domain of nucleotide exchange factor GrpE"/>
    <property type="match status" value="1"/>
</dbReference>
<proteinExistence type="inferred from homology"/>
<comment type="subcellular location">
    <subcellularLocation>
        <location evidence="1 10">Cytoplasm</location>
    </subcellularLocation>
</comment>
<dbReference type="AlphaFoldDB" id="A0A5A5TAC9"/>
<keyword evidence="5 10" id="KW-0346">Stress response</keyword>
<evidence type="ECO:0000256" key="10">
    <source>
        <dbReference type="HAMAP-Rule" id="MF_01151"/>
    </source>
</evidence>
<evidence type="ECO:0000256" key="7">
    <source>
        <dbReference type="ARBA" id="ARBA00053401"/>
    </source>
</evidence>
<evidence type="ECO:0000313" key="16">
    <source>
        <dbReference type="Proteomes" id="UP000322530"/>
    </source>
</evidence>
<comment type="function">
    <text evidence="7 10 11">Participates actively in the response to hyperosmotic and heat shock by preventing the aggregation of stress-denatured proteins, in association with DnaK and GrpE. It is the nucleotide exchange factor for DnaK and may function as a thermosensor. Unfolded proteins bind initially to DnaJ; upon interaction with the DnaJ-bound protein, DnaK hydrolyzes its bound ATP, resulting in the formation of a stable complex. GrpE releases ADP from DnaK; ATP binding to DnaK triggers the release of the substrate protein, thus completing the reaction cycle. Several rounds of ATP-dependent interactions between DnaJ, DnaK and GrpE are required for fully efficient folding.</text>
</comment>
<comment type="subunit">
    <text evidence="3 10">Homodimer.</text>
</comment>
<evidence type="ECO:0000256" key="4">
    <source>
        <dbReference type="ARBA" id="ARBA00022490"/>
    </source>
</evidence>
<dbReference type="SUPFAM" id="SSF51064">
    <property type="entry name" value="Head domain of nucleotide exchange factor GrpE"/>
    <property type="match status" value="1"/>
</dbReference>
<protein>
    <recommendedName>
        <fullName evidence="8 10">Protein GrpE</fullName>
    </recommendedName>
    <alternativeName>
        <fullName evidence="9 10">HSP-70 cofactor</fullName>
    </alternativeName>
</protein>
<dbReference type="HAMAP" id="MF_01151">
    <property type="entry name" value="GrpE"/>
    <property type="match status" value="1"/>
</dbReference>
<evidence type="ECO:0000313" key="15">
    <source>
        <dbReference type="EMBL" id="GCF08470.1"/>
    </source>
</evidence>
<evidence type="ECO:0000256" key="6">
    <source>
        <dbReference type="ARBA" id="ARBA00023186"/>
    </source>
</evidence>
<dbReference type="Pfam" id="PF01025">
    <property type="entry name" value="GrpE"/>
    <property type="match status" value="1"/>
</dbReference>
<dbReference type="FunFam" id="2.30.22.10:FF:000001">
    <property type="entry name" value="Protein GrpE"/>
    <property type="match status" value="1"/>
</dbReference>
<dbReference type="Gene3D" id="2.30.22.10">
    <property type="entry name" value="Head domain of nucleotide exchange factor GrpE"/>
    <property type="match status" value="1"/>
</dbReference>
<dbReference type="Proteomes" id="UP000322530">
    <property type="component" value="Unassembled WGS sequence"/>
</dbReference>
<organism evidence="15 16">
    <name type="scientific">Dictyobacter arantiisoli</name>
    <dbReference type="NCBI Taxonomy" id="2014874"/>
    <lineage>
        <taxon>Bacteria</taxon>
        <taxon>Bacillati</taxon>
        <taxon>Chloroflexota</taxon>
        <taxon>Ktedonobacteria</taxon>
        <taxon>Ktedonobacterales</taxon>
        <taxon>Dictyobacteraceae</taxon>
        <taxon>Dictyobacter</taxon>
    </lineage>
</organism>
<feature type="coiled-coil region" evidence="13">
    <location>
        <begin position="35"/>
        <end position="69"/>
    </location>
</feature>
<evidence type="ECO:0000256" key="1">
    <source>
        <dbReference type="ARBA" id="ARBA00004496"/>
    </source>
</evidence>
<evidence type="ECO:0000256" key="3">
    <source>
        <dbReference type="ARBA" id="ARBA00011738"/>
    </source>
</evidence>
<dbReference type="GO" id="GO:0006457">
    <property type="term" value="P:protein folding"/>
    <property type="evidence" value="ECO:0007669"/>
    <property type="project" value="InterPro"/>
</dbReference>
<dbReference type="GO" id="GO:0005737">
    <property type="term" value="C:cytoplasm"/>
    <property type="evidence" value="ECO:0007669"/>
    <property type="project" value="UniProtKB-SubCell"/>
</dbReference>
<evidence type="ECO:0000256" key="12">
    <source>
        <dbReference type="RuleBase" id="RU004478"/>
    </source>
</evidence>
<keyword evidence="13" id="KW-0175">Coiled coil</keyword>
<reference evidence="15 16" key="1">
    <citation type="submission" date="2019-01" db="EMBL/GenBank/DDBJ databases">
        <title>Draft genome sequence of Dictyobacter sp. Uno17.</title>
        <authorList>
            <person name="Wang C.M."/>
            <person name="Zheng Y."/>
            <person name="Sakai Y."/>
            <person name="Abe K."/>
            <person name="Yokota A."/>
            <person name="Yabe S."/>
        </authorList>
    </citation>
    <scope>NUCLEOTIDE SEQUENCE [LARGE SCALE GENOMIC DNA]</scope>
    <source>
        <strain evidence="15 16">Uno17</strain>
    </source>
</reference>
<dbReference type="PANTHER" id="PTHR21237">
    <property type="entry name" value="GRPE PROTEIN"/>
    <property type="match status" value="1"/>
</dbReference>
<dbReference type="PANTHER" id="PTHR21237:SF23">
    <property type="entry name" value="GRPE PROTEIN HOMOLOG, MITOCHONDRIAL"/>
    <property type="match status" value="1"/>
</dbReference>
<dbReference type="OrthoDB" id="9812586at2"/>
<evidence type="ECO:0000256" key="9">
    <source>
        <dbReference type="ARBA" id="ARBA00076414"/>
    </source>
</evidence>
<evidence type="ECO:0000256" key="13">
    <source>
        <dbReference type="SAM" id="Coils"/>
    </source>
</evidence>
<keyword evidence="4 10" id="KW-0963">Cytoplasm</keyword>
<accession>A0A5A5TAC9</accession>
<dbReference type="GO" id="GO:0051082">
    <property type="term" value="F:unfolded protein binding"/>
    <property type="evidence" value="ECO:0007669"/>
    <property type="project" value="TreeGrafter"/>
</dbReference>
<evidence type="ECO:0000256" key="8">
    <source>
        <dbReference type="ARBA" id="ARBA00072274"/>
    </source>
</evidence>
<dbReference type="GO" id="GO:0000774">
    <property type="term" value="F:adenyl-nucleotide exchange factor activity"/>
    <property type="evidence" value="ECO:0007669"/>
    <property type="project" value="InterPro"/>
</dbReference>
<dbReference type="EMBL" id="BIXY01000024">
    <property type="protein sequence ID" value="GCF08470.1"/>
    <property type="molecule type" value="Genomic_DNA"/>
</dbReference>
<comment type="caution">
    <text evidence="15">The sequence shown here is derived from an EMBL/GenBank/DDBJ whole genome shotgun (WGS) entry which is preliminary data.</text>
</comment>
<gene>
    <name evidence="15" type="primary">grpE_1</name>
    <name evidence="10" type="synonym">grpE</name>
    <name evidence="15" type="ORF">KDI_20340</name>
</gene>
<dbReference type="InterPro" id="IPR000740">
    <property type="entry name" value="GrpE"/>
</dbReference>
<dbReference type="InterPro" id="IPR013805">
    <property type="entry name" value="GrpE_CC"/>
</dbReference>
<dbReference type="RefSeq" id="WP_149401456.1">
    <property type="nucleotide sequence ID" value="NZ_BIXY01000024.1"/>
</dbReference>
<dbReference type="CDD" id="cd00446">
    <property type="entry name" value="GrpE"/>
    <property type="match status" value="1"/>
</dbReference>
<sequence length="186" mass="20843">MQQNEAEQPITDNLEADTVIQDNEGENIPPYEQQLAEEQRKANEYLDLLRRTQADFINYKRRVAQEQAEARSVAQSAVIERLLPVLDDLGRVMASVPEELTDNPWAQGVLLSSRQLLNTIEQLGVRPLGAPGEPFDPYKHEALMRIPRSDMTEGTIIEVIRPGYTIGERILRPAQVIVSSAPTAEG</sequence>
<feature type="region of interest" description="Disordered" evidence="14">
    <location>
        <begin position="1"/>
        <end position="29"/>
    </location>
</feature>
<dbReference type="PRINTS" id="PR00773">
    <property type="entry name" value="GRPEPROTEIN"/>
</dbReference>
<dbReference type="InterPro" id="IPR009012">
    <property type="entry name" value="GrpE_head"/>
</dbReference>